<organism evidence="2 3">
    <name type="scientific">Candidatus Parvarchaeum acidiphilum ARMAN-4</name>
    <dbReference type="NCBI Taxonomy" id="662760"/>
    <lineage>
        <taxon>Archaea</taxon>
        <taxon>Candidatus Parvarchaeota</taxon>
        <taxon>Candidatus Parvarchaeum</taxon>
    </lineage>
</organism>
<proteinExistence type="predicted"/>
<dbReference type="Proteomes" id="UP000009375">
    <property type="component" value="Unassembled WGS sequence"/>
</dbReference>
<keyword evidence="1" id="KW-0812">Transmembrane</keyword>
<sequence>MDSEANFLSTMKKAIPELFEPNWRLWSFLAILIFAIVALFVFPVKEYKGLIDPFYSPTILIVPVVGLFRLTCYAYRKDYYRNIFNHPQSCAADERRDSANRGYSGETTLFAYNNLHRYLLYFGIILLPFFYYDFYVSVTYFGGFVLRFASILILLNAILLTLWVFSCHAFRHVFAGGNVKCYDCALKPNARKGFFNFQSMLNKRHEEWAFISLVFIVLVDLYLRALAAGWPIDFRIFQVI</sequence>
<accession>D2EFP7</accession>
<keyword evidence="1" id="KW-0472">Membrane</keyword>
<evidence type="ECO:0000256" key="1">
    <source>
        <dbReference type="SAM" id="Phobius"/>
    </source>
</evidence>
<dbReference type="AlphaFoldDB" id="D2EFP7"/>
<reference evidence="2 3" key="1">
    <citation type="journal article" date="2010" name="Proc. Natl. Acad. Sci. U.S.A.">
        <title>Enigmatic, ultrasmall, uncultivated Archaea.</title>
        <authorList>
            <person name="Baker B.J."/>
            <person name="Comolli L.R."/>
            <person name="Dick G.J."/>
            <person name="Hauser L.J."/>
            <person name="Hyatt D."/>
            <person name="Dill B.D."/>
            <person name="Land M.L."/>
            <person name="Verberkmoes N.C."/>
            <person name="Hettich R.L."/>
            <person name="Banfield J.F."/>
        </authorList>
    </citation>
    <scope>NUCLEOTIDE SEQUENCE [LARGE SCALE GENOMIC DNA]</scope>
</reference>
<protein>
    <submittedName>
        <fullName evidence="2">Integral membrane protein</fullName>
    </submittedName>
</protein>
<feature type="transmembrane region" description="Helical" evidence="1">
    <location>
        <begin position="21"/>
        <end position="42"/>
    </location>
</feature>
<keyword evidence="1" id="KW-1133">Transmembrane helix</keyword>
<name>D2EFP7_PARA4</name>
<gene>
    <name evidence="2" type="ORF">BJBARM4_0568</name>
</gene>
<dbReference type="EMBL" id="GG730048">
    <property type="protein sequence ID" value="EEZ92821.1"/>
    <property type="molecule type" value="Genomic_DNA"/>
</dbReference>
<feature type="transmembrane region" description="Helical" evidence="1">
    <location>
        <begin position="144"/>
        <end position="165"/>
    </location>
</feature>
<feature type="transmembrane region" description="Helical" evidence="1">
    <location>
        <begin position="54"/>
        <end position="75"/>
    </location>
</feature>
<evidence type="ECO:0000313" key="3">
    <source>
        <dbReference type="Proteomes" id="UP000009375"/>
    </source>
</evidence>
<feature type="transmembrane region" description="Helical" evidence="1">
    <location>
        <begin position="208"/>
        <end position="232"/>
    </location>
</feature>
<evidence type="ECO:0000313" key="2">
    <source>
        <dbReference type="EMBL" id="EEZ92821.1"/>
    </source>
</evidence>
<feature type="transmembrane region" description="Helical" evidence="1">
    <location>
        <begin position="118"/>
        <end position="138"/>
    </location>
</feature>